<feature type="region of interest" description="Disordered" evidence="1">
    <location>
        <begin position="47"/>
        <end position="68"/>
    </location>
</feature>
<evidence type="ECO:0000256" key="1">
    <source>
        <dbReference type="SAM" id="MobiDB-lite"/>
    </source>
</evidence>
<dbReference type="Proteomes" id="UP000713964">
    <property type="component" value="Unassembled WGS sequence"/>
</dbReference>
<gene>
    <name evidence="3" type="ORF">HXO58_09265</name>
</gene>
<evidence type="ECO:0000313" key="4">
    <source>
        <dbReference type="Proteomes" id="UP000713964"/>
    </source>
</evidence>
<feature type="chain" id="PRO_5037779285" description="Lipoprotein" evidence="2">
    <location>
        <begin position="31"/>
        <end position="213"/>
    </location>
</feature>
<feature type="signal peptide" evidence="2">
    <location>
        <begin position="1"/>
        <end position="30"/>
    </location>
</feature>
<evidence type="ECO:0000313" key="3">
    <source>
        <dbReference type="EMBL" id="MBF1660000.1"/>
    </source>
</evidence>
<protein>
    <recommendedName>
        <fullName evidence="5">Lipoprotein</fullName>
    </recommendedName>
</protein>
<accession>A0A930PPR1</accession>
<dbReference type="AlphaFoldDB" id="A0A930PPR1"/>
<evidence type="ECO:0008006" key="5">
    <source>
        <dbReference type="Google" id="ProtNLM"/>
    </source>
</evidence>
<keyword evidence="2" id="KW-0732">Signal</keyword>
<proteinExistence type="predicted"/>
<comment type="caution">
    <text evidence="3">The sequence shown here is derived from an EMBL/GenBank/DDBJ whole genome shotgun (WGS) entry which is preliminary data.</text>
</comment>
<organism evidence="3 4">
    <name type="scientific">Rothia mucilaginosa</name>
    <dbReference type="NCBI Taxonomy" id="43675"/>
    <lineage>
        <taxon>Bacteria</taxon>
        <taxon>Bacillati</taxon>
        <taxon>Actinomycetota</taxon>
        <taxon>Actinomycetes</taxon>
        <taxon>Micrococcales</taxon>
        <taxon>Micrococcaceae</taxon>
        <taxon>Rothia</taxon>
    </lineage>
</organism>
<sequence>MMIRQKIAATGVAAATLAVLVACSASTADSAPTGSPVVTASASVTASGTASHPPAAASTAQPSSAPPVASSAAPTIIAALPSASRWGHYGAPGNVDVASDAAGWSPQEQKDATDFAVQTMRVFAMDTDAATWHQYMDPRVTDKYREQLARYNPAYTSVREVKEAVYTEFPSDPTRAVVRVSTNDGVWVVQLHRSGPGEAPKVSNIAPLSAKRR</sequence>
<dbReference type="PROSITE" id="PS51257">
    <property type="entry name" value="PROKAR_LIPOPROTEIN"/>
    <property type="match status" value="1"/>
</dbReference>
<reference evidence="3" key="1">
    <citation type="submission" date="2020-04" db="EMBL/GenBank/DDBJ databases">
        <title>Deep metagenomics examines the oral microbiome during advanced dental caries in children, revealing novel taxa and co-occurrences with host molecules.</title>
        <authorList>
            <person name="Baker J.L."/>
            <person name="Morton J.T."/>
            <person name="Dinis M."/>
            <person name="Alvarez R."/>
            <person name="Tran N.C."/>
            <person name="Knight R."/>
            <person name="Edlund A."/>
        </authorList>
    </citation>
    <scope>NUCLEOTIDE SEQUENCE</scope>
    <source>
        <strain evidence="3">JCVI_29_bin.11</strain>
    </source>
</reference>
<name>A0A930PPR1_9MICC</name>
<dbReference type="EMBL" id="JABZXL010000036">
    <property type="protein sequence ID" value="MBF1660000.1"/>
    <property type="molecule type" value="Genomic_DNA"/>
</dbReference>
<evidence type="ECO:0000256" key="2">
    <source>
        <dbReference type="SAM" id="SignalP"/>
    </source>
</evidence>